<dbReference type="EC" id="5.3.1.8" evidence="4"/>
<dbReference type="Pfam" id="PF20512">
    <property type="entry name" value="PMI_typeI_hel"/>
    <property type="match status" value="1"/>
</dbReference>
<dbReference type="Proteomes" id="UP000015105">
    <property type="component" value="Chromosome 3D"/>
</dbReference>
<comment type="similarity">
    <text evidence="3">Belongs to the mannose-6-phosphate isomerase type 1 family.</text>
</comment>
<dbReference type="InterPro" id="IPR046458">
    <property type="entry name" value="PMI_typeI_hel"/>
</dbReference>
<dbReference type="GO" id="GO:0005829">
    <property type="term" value="C:cytosol"/>
    <property type="evidence" value="ECO:0007669"/>
    <property type="project" value="TreeGrafter"/>
</dbReference>
<evidence type="ECO:0000256" key="8">
    <source>
        <dbReference type="PIRSR" id="PIRSR001480-1"/>
    </source>
</evidence>
<dbReference type="PANTHER" id="PTHR10309:SF0">
    <property type="entry name" value="MANNOSE-6-PHOSPHATE ISOMERASE"/>
    <property type="match status" value="1"/>
</dbReference>
<protein>
    <recommendedName>
        <fullName evidence="4">mannose-6-phosphate isomerase</fullName>
        <ecNumber evidence="4">5.3.1.8</ecNumber>
    </recommendedName>
</protein>
<keyword evidence="5 9" id="KW-0479">Metal-binding</keyword>
<dbReference type="Gramene" id="AET3Gv20069000.2">
    <property type="protein sequence ID" value="AET3Gv20069000.2"/>
    <property type="gene ID" value="AET3Gv20069000"/>
</dbReference>
<dbReference type="InterPro" id="IPR014710">
    <property type="entry name" value="RmlC-like_jellyroll"/>
</dbReference>
<feature type="binding site" evidence="9">
    <location>
        <position position="116"/>
    </location>
    <ligand>
        <name>Zn(2+)</name>
        <dbReference type="ChEBI" id="CHEBI:29105"/>
    </ligand>
</feature>
<dbReference type="InterPro" id="IPR011051">
    <property type="entry name" value="RmlC_Cupin_sf"/>
</dbReference>
<evidence type="ECO:0000256" key="3">
    <source>
        <dbReference type="ARBA" id="ARBA00010772"/>
    </source>
</evidence>
<dbReference type="NCBIfam" id="TIGR00218">
    <property type="entry name" value="manA"/>
    <property type="match status" value="1"/>
</dbReference>
<evidence type="ECO:0000259" key="12">
    <source>
        <dbReference type="Pfam" id="PF20512"/>
    </source>
</evidence>
<keyword evidence="6 9" id="KW-0862">Zinc</keyword>
<evidence type="ECO:0000256" key="10">
    <source>
        <dbReference type="SAM" id="MobiDB-lite"/>
    </source>
</evidence>
<feature type="domain" description="Phosphomannose isomerase type I helical insertion" evidence="12">
    <location>
        <begin position="149"/>
        <end position="234"/>
    </location>
</feature>
<dbReference type="Gene3D" id="2.60.120.10">
    <property type="entry name" value="Jelly Rolls"/>
    <property type="match status" value="2"/>
</dbReference>
<evidence type="ECO:0000256" key="4">
    <source>
        <dbReference type="ARBA" id="ARBA00011956"/>
    </source>
</evidence>
<name>A0A453DT13_AEGTS</name>
<evidence type="ECO:0000313" key="14">
    <source>
        <dbReference type="Proteomes" id="UP000015105"/>
    </source>
</evidence>
<dbReference type="InterPro" id="IPR001250">
    <property type="entry name" value="Man6P_Isoase-1"/>
</dbReference>
<evidence type="ECO:0000256" key="9">
    <source>
        <dbReference type="PIRSR" id="PIRSR001480-2"/>
    </source>
</evidence>
<dbReference type="EnsemblPlants" id="AET3Gv20069000.2">
    <property type="protein sequence ID" value="AET3Gv20069000.2"/>
    <property type="gene ID" value="AET3Gv20069000"/>
</dbReference>
<dbReference type="GO" id="GO:0009298">
    <property type="term" value="P:GDP-mannose biosynthetic process"/>
    <property type="evidence" value="ECO:0007669"/>
    <property type="project" value="UniProtKB-UniPathway"/>
</dbReference>
<feature type="binding site" evidence="9">
    <location>
        <position position="91"/>
    </location>
    <ligand>
        <name>Zn(2+)</name>
        <dbReference type="ChEBI" id="CHEBI:29105"/>
    </ligand>
</feature>
<feature type="compositionally biased region" description="Pro residues" evidence="10">
    <location>
        <begin position="27"/>
        <end position="39"/>
    </location>
</feature>
<reference evidence="13" key="5">
    <citation type="journal article" date="2021" name="G3 (Bethesda)">
        <title>Aegilops tauschii genome assembly Aet v5.0 features greater sequence contiguity and improved annotation.</title>
        <authorList>
            <person name="Wang L."/>
            <person name="Zhu T."/>
            <person name="Rodriguez J.C."/>
            <person name="Deal K.R."/>
            <person name="Dubcovsky J."/>
            <person name="McGuire P.E."/>
            <person name="Lux T."/>
            <person name="Spannagl M."/>
            <person name="Mayer K.F.X."/>
            <person name="Baldrich P."/>
            <person name="Meyers B.C."/>
            <person name="Huo N."/>
            <person name="Gu Y.Q."/>
            <person name="Zhou H."/>
            <person name="Devos K.M."/>
            <person name="Bennetzen J.L."/>
            <person name="Unver T."/>
            <person name="Budak H."/>
            <person name="Gulick P.J."/>
            <person name="Galiba G."/>
            <person name="Kalapos B."/>
            <person name="Nelson D.R."/>
            <person name="Li P."/>
            <person name="You F.M."/>
            <person name="Luo M.C."/>
            <person name="Dvorak J."/>
        </authorList>
    </citation>
    <scope>NUCLEOTIDE SEQUENCE [LARGE SCALE GENOMIC DNA]</scope>
    <source>
        <strain evidence="13">cv. AL8/78</strain>
    </source>
</reference>
<proteinExistence type="inferred from homology"/>
<dbReference type="SUPFAM" id="SSF51182">
    <property type="entry name" value="RmlC-like cupins"/>
    <property type="match status" value="1"/>
</dbReference>
<evidence type="ECO:0000256" key="2">
    <source>
        <dbReference type="ARBA" id="ARBA00004666"/>
    </source>
</evidence>
<feature type="domain" description="Phosphomannose isomerase type I catalytic" evidence="11">
    <location>
        <begin position="48"/>
        <end position="130"/>
    </location>
</feature>
<dbReference type="PROSITE" id="PS00965">
    <property type="entry name" value="PMI_I_1"/>
    <property type="match status" value="1"/>
</dbReference>
<reference evidence="14" key="1">
    <citation type="journal article" date="2014" name="Science">
        <title>Ancient hybridizations among the ancestral genomes of bread wheat.</title>
        <authorList>
            <consortium name="International Wheat Genome Sequencing Consortium,"/>
            <person name="Marcussen T."/>
            <person name="Sandve S.R."/>
            <person name="Heier L."/>
            <person name="Spannagl M."/>
            <person name="Pfeifer M."/>
            <person name="Jakobsen K.S."/>
            <person name="Wulff B.B."/>
            <person name="Steuernagel B."/>
            <person name="Mayer K.F."/>
            <person name="Olsen O.A."/>
        </authorList>
    </citation>
    <scope>NUCLEOTIDE SEQUENCE [LARGE SCALE GENOMIC DNA]</scope>
    <source>
        <strain evidence="14">cv. AL8/78</strain>
    </source>
</reference>
<dbReference type="Gene3D" id="1.10.441.10">
    <property type="entry name" value="Phosphomannose Isomerase, domain 2"/>
    <property type="match status" value="1"/>
</dbReference>
<dbReference type="PRINTS" id="PR00714">
    <property type="entry name" value="MAN6PISMRASE"/>
</dbReference>
<reference evidence="14" key="2">
    <citation type="journal article" date="2017" name="Nat. Plants">
        <title>The Aegilops tauschii genome reveals multiple impacts of transposons.</title>
        <authorList>
            <person name="Zhao G."/>
            <person name="Zou C."/>
            <person name="Li K."/>
            <person name="Wang K."/>
            <person name="Li T."/>
            <person name="Gao L."/>
            <person name="Zhang X."/>
            <person name="Wang H."/>
            <person name="Yang Z."/>
            <person name="Liu X."/>
            <person name="Jiang W."/>
            <person name="Mao L."/>
            <person name="Kong X."/>
            <person name="Jiao Y."/>
            <person name="Jia J."/>
        </authorList>
    </citation>
    <scope>NUCLEOTIDE SEQUENCE [LARGE SCALE GENOMIC DNA]</scope>
    <source>
        <strain evidence="14">cv. AL8/78</strain>
    </source>
</reference>
<evidence type="ECO:0000259" key="11">
    <source>
        <dbReference type="Pfam" id="PF20511"/>
    </source>
</evidence>
<feature type="binding site" evidence="9">
    <location>
        <position position="254"/>
    </location>
    <ligand>
        <name>Zn(2+)</name>
        <dbReference type="ChEBI" id="CHEBI:29105"/>
    </ligand>
</feature>
<evidence type="ECO:0000256" key="1">
    <source>
        <dbReference type="ARBA" id="ARBA00000757"/>
    </source>
</evidence>
<dbReference type="InterPro" id="IPR016305">
    <property type="entry name" value="Mannose-6-P_Isomerase"/>
</dbReference>
<evidence type="ECO:0000256" key="6">
    <source>
        <dbReference type="ARBA" id="ARBA00022833"/>
    </source>
</evidence>
<keyword evidence="14" id="KW-1185">Reference proteome</keyword>
<evidence type="ECO:0000256" key="7">
    <source>
        <dbReference type="ARBA" id="ARBA00023235"/>
    </source>
</evidence>
<dbReference type="Pfam" id="PF20511">
    <property type="entry name" value="PMI_typeI_cat"/>
    <property type="match status" value="1"/>
</dbReference>
<organism evidence="13 14">
    <name type="scientific">Aegilops tauschii subsp. strangulata</name>
    <name type="common">Goatgrass</name>
    <dbReference type="NCBI Taxonomy" id="200361"/>
    <lineage>
        <taxon>Eukaryota</taxon>
        <taxon>Viridiplantae</taxon>
        <taxon>Streptophyta</taxon>
        <taxon>Embryophyta</taxon>
        <taxon>Tracheophyta</taxon>
        <taxon>Spermatophyta</taxon>
        <taxon>Magnoliopsida</taxon>
        <taxon>Liliopsida</taxon>
        <taxon>Poales</taxon>
        <taxon>Poaceae</taxon>
        <taxon>BOP clade</taxon>
        <taxon>Pooideae</taxon>
        <taxon>Triticodae</taxon>
        <taxon>Triticeae</taxon>
        <taxon>Triticinae</taxon>
        <taxon>Aegilops</taxon>
    </lineage>
</organism>
<dbReference type="PANTHER" id="PTHR10309">
    <property type="entry name" value="MANNOSE-6-PHOSPHATE ISOMERASE"/>
    <property type="match status" value="1"/>
</dbReference>
<feature type="binding site" evidence="9">
    <location>
        <position position="89"/>
    </location>
    <ligand>
        <name>Zn(2+)</name>
        <dbReference type="ChEBI" id="CHEBI:29105"/>
    </ligand>
</feature>
<evidence type="ECO:0000313" key="13">
    <source>
        <dbReference type="EnsemblPlants" id="AET3Gv20069000.2"/>
    </source>
</evidence>
<comment type="cofactor">
    <cofactor evidence="9">
        <name>Zn(2+)</name>
        <dbReference type="ChEBI" id="CHEBI:29105"/>
    </cofactor>
    <text evidence="9">Binds 1 zinc ion per subunit.</text>
</comment>
<accession>A0A453DT13</accession>
<dbReference type="UniPathway" id="UPA00126">
    <property type="reaction ID" value="UER00423"/>
</dbReference>
<feature type="active site" evidence="8">
    <location>
        <position position="273"/>
    </location>
</feature>
<reference evidence="13" key="4">
    <citation type="submission" date="2019-03" db="UniProtKB">
        <authorList>
            <consortium name="EnsemblPlants"/>
        </authorList>
    </citation>
    <scope>IDENTIFICATION</scope>
</reference>
<dbReference type="PIRSF" id="PIRSF001480">
    <property type="entry name" value="Mannose-6-phosphate_isomerase"/>
    <property type="match status" value="1"/>
</dbReference>
<comment type="pathway">
    <text evidence="2">Nucleotide-sugar biosynthesis; GDP-alpha-D-mannose biosynthesis; alpha-D-mannose 1-phosphate from D-fructose 6-phosphate: step 1/2.</text>
</comment>
<dbReference type="GO" id="GO:0004476">
    <property type="term" value="F:mannose-6-phosphate isomerase activity"/>
    <property type="evidence" value="ECO:0007669"/>
    <property type="project" value="UniProtKB-EC"/>
</dbReference>
<evidence type="ECO:0000256" key="5">
    <source>
        <dbReference type="ARBA" id="ARBA00022723"/>
    </source>
</evidence>
<feature type="region of interest" description="Disordered" evidence="10">
    <location>
        <begin position="19"/>
        <end position="43"/>
    </location>
</feature>
<comment type="catalytic activity">
    <reaction evidence="1">
        <text>D-mannose 6-phosphate = D-fructose 6-phosphate</text>
        <dbReference type="Rhea" id="RHEA:12356"/>
        <dbReference type="ChEBI" id="CHEBI:58735"/>
        <dbReference type="ChEBI" id="CHEBI:61527"/>
        <dbReference type="EC" id="5.3.1.8"/>
    </reaction>
</comment>
<dbReference type="FunFam" id="1.10.441.10:FF:000001">
    <property type="entry name" value="Mannose-6-phosphate isomerase"/>
    <property type="match status" value="1"/>
</dbReference>
<dbReference type="CDD" id="cd07011">
    <property type="entry name" value="cupin_PMI_type_I_N"/>
    <property type="match status" value="1"/>
</dbReference>
<dbReference type="GO" id="GO:0005975">
    <property type="term" value="P:carbohydrate metabolic process"/>
    <property type="evidence" value="ECO:0007669"/>
    <property type="project" value="InterPro"/>
</dbReference>
<dbReference type="PROSITE" id="PS00966">
    <property type="entry name" value="PMI_I_2"/>
    <property type="match status" value="1"/>
</dbReference>
<dbReference type="InterPro" id="IPR046457">
    <property type="entry name" value="PMI_typeI_cat"/>
</dbReference>
<dbReference type="GO" id="GO:0008270">
    <property type="term" value="F:zinc ion binding"/>
    <property type="evidence" value="ECO:0007669"/>
    <property type="project" value="InterPro"/>
</dbReference>
<dbReference type="AlphaFoldDB" id="A0A453DT13"/>
<dbReference type="InterPro" id="IPR018050">
    <property type="entry name" value="Pmannose_isomerase-type1_CS"/>
</dbReference>
<reference evidence="13" key="3">
    <citation type="journal article" date="2017" name="Nature">
        <title>Genome sequence of the progenitor of the wheat D genome Aegilops tauschii.</title>
        <authorList>
            <person name="Luo M.C."/>
            <person name="Gu Y.Q."/>
            <person name="Puiu D."/>
            <person name="Wang H."/>
            <person name="Twardziok S.O."/>
            <person name="Deal K.R."/>
            <person name="Huo N."/>
            <person name="Zhu T."/>
            <person name="Wang L."/>
            <person name="Wang Y."/>
            <person name="McGuire P.E."/>
            <person name="Liu S."/>
            <person name="Long H."/>
            <person name="Ramasamy R.K."/>
            <person name="Rodriguez J.C."/>
            <person name="Van S.L."/>
            <person name="Yuan L."/>
            <person name="Wang Z."/>
            <person name="Xia Z."/>
            <person name="Xiao L."/>
            <person name="Anderson O.D."/>
            <person name="Ouyang S."/>
            <person name="Liang Y."/>
            <person name="Zimin A.V."/>
            <person name="Pertea G."/>
            <person name="Qi P."/>
            <person name="Bennetzen J.L."/>
            <person name="Dai X."/>
            <person name="Dawson M.W."/>
            <person name="Muller H.G."/>
            <person name="Kugler K."/>
            <person name="Rivarola-Duarte L."/>
            <person name="Spannagl M."/>
            <person name="Mayer K.F.X."/>
            <person name="Lu F.H."/>
            <person name="Bevan M.W."/>
            <person name="Leroy P."/>
            <person name="Li P."/>
            <person name="You F.M."/>
            <person name="Sun Q."/>
            <person name="Liu Z."/>
            <person name="Lyons E."/>
            <person name="Wicker T."/>
            <person name="Salzberg S.L."/>
            <person name="Devos K.M."/>
            <person name="Dvorak J."/>
        </authorList>
    </citation>
    <scope>NUCLEOTIDE SEQUENCE [LARGE SCALE GENOMIC DNA]</scope>
    <source>
        <strain evidence="13">cv. AL8/78</strain>
    </source>
</reference>
<keyword evidence="7" id="KW-0413">Isomerase</keyword>
<sequence>RPRPPRRSCRCCGCAAACSSTRGAGAAPPPSSRASPEPPTRTRLARRPAALGPAVAARWAGDLPFLFKLTCDFSARVQVLSVAKPLSIQAHPDKGLAELLHAMRPATYRDANHKPEMAIAVTEFRALFGFAGIEELKDVIRTVPEVGGLIGHEDADKLMTVKEYHGGNDVKSSLQSAFAKLMTASKEAVSEAVNKLKGRLNDESKIRTLTEKEELVLSLERQYPEDVGVLAALLFNYVKLSPGEAIYIGANEPHAYLSGECIECMATSDNVVRAGLTPKYRDVQTLCSMLTYKQIFPEILRGVPVQPYVRRYTPPTDEFEVDCCLLPPGEVVVMPPVPGPS</sequence>